<accession>A0AAV9CV82</accession>
<reference evidence="1" key="1">
    <citation type="journal article" date="2023" name="Nat. Commun.">
        <title>Diploid and tetraploid genomes of Acorus and the evolution of monocots.</title>
        <authorList>
            <person name="Ma L."/>
            <person name="Liu K.W."/>
            <person name="Li Z."/>
            <person name="Hsiao Y.Y."/>
            <person name="Qi Y."/>
            <person name="Fu T."/>
            <person name="Tang G.D."/>
            <person name="Zhang D."/>
            <person name="Sun W.H."/>
            <person name="Liu D.K."/>
            <person name="Li Y."/>
            <person name="Chen G.Z."/>
            <person name="Liu X.D."/>
            <person name="Liao X.Y."/>
            <person name="Jiang Y.T."/>
            <person name="Yu X."/>
            <person name="Hao Y."/>
            <person name="Huang J."/>
            <person name="Zhao X.W."/>
            <person name="Ke S."/>
            <person name="Chen Y.Y."/>
            <person name="Wu W.L."/>
            <person name="Hsu J.L."/>
            <person name="Lin Y.F."/>
            <person name="Huang M.D."/>
            <person name="Li C.Y."/>
            <person name="Huang L."/>
            <person name="Wang Z.W."/>
            <person name="Zhao X."/>
            <person name="Zhong W.Y."/>
            <person name="Peng D.H."/>
            <person name="Ahmad S."/>
            <person name="Lan S."/>
            <person name="Zhang J.S."/>
            <person name="Tsai W.C."/>
            <person name="Van de Peer Y."/>
            <person name="Liu Z.J."/>
        </authorList>
    </citation>
    <scope>NUCLEOTIDE SEQUENCE</scope>
    <source>
        <strain evidence="1">CP</strain>
    </source>
</reference>
<sequence>MIEGLQSHNNSEIYEKAVRILERYWDEDEDEEHNNVQESAEGVVSPGGFKFGLEIIFEI</sequence>
<dbReference type="EMBL" id="JAUJYO010000017">
    <property type="protein sequence ID" value="KAK1292487.1"/>
    <property type="molecule type" value="Genomic_DNA"/>
</dbReference>
<keyword evidence="2" id="KW-1185">Reference proteome</keyword>
<dbReference type="Proteomes" id="UP001180020">
    <property type="component" value="Unassembled WGS sequence"/>
</dbReference>
<reference evidence="1" key="2">
    <citation type="submission" date="2023-06" db="EMBL/GenBank/DDBJ databases">
        <authorList>
            <person name="Ma L."/>
            <person name="Liu K.-W."/>
            <person name="Li Z."/>
            <person name="Hsiao Y.-Y."/>
            <person name="Qi Y."/>
            <person name="Fu T."/>
            <person name="Tang G."/>
            <person name="Zhang D."/>
            <person name="Sun W.-H."/>
            <person name="Liu D.-K."/>
            <person name="Li Y."/>
            <person name="Chen G.-Z."/>
            <person name="Liu X.-D."/>
            <person name="Liao X.-Y."/>
            <person name="Jiang Y.-T."/>
            <person name="Yu X."/>
            <person name="Hao Y."/>
            <person name="Huang J."/>
            <person name="Zhao X.-W."/>
            <person name="Ke S."/>
            <person name="Chen Y.-Y."/>
            <person name="Wu W.-L."/>
            <person name="Hsu J.-L."/>
            <person name="Lin Y.-F."/>
            <person name="Huang M.-D."/>
            <person name="Li C.-Y."/>
            <person name="Huang L."/>
            <person name="Wang Z.-W."/>
            <person name="Zhao X."/>
            <person name="Zhong W.-Y."/>
            <person name="Peng D.-H."/>
            <person name="Ahmad S."/>
            <person name="Lan S."/>
            <person name="Zhang J.-S."/>
            <person name="Tsai W.-C."/>
            <person name="Van De Peer Y."/>
            <person name="Liu Z.-J."/>
        </authorList>
    </citation>
    <scope>NUCLEOTIDE SEQUENCE</scope>
    <source>
        <strain evidence="1">CP</strain>
        <tissue evidence="1">Leaves</tissue>
    </source>
</reference>
<dbReference type="AlphaFoldDB" id="A0AAV9CV82"/>
<comment type="caution">
    <text evidence="1">The sequence shown here is derived from an EMBL/GenBank/DDBJ whole genome shotgun (WGS) entry which is preliminary data.</text>
</comment>
<dbReference type="Gene3D" id="1.25.10.10">
    <property type="entry name" value="Leucine-rich Repeat Variant"/>
    <property type="match status" value="1"/>
</dbReference>
<evidence type="ECO:0000313" key="2">
    <source>
        <dbReference type="Proteomes" id="UP001180020"/>
    </source>
</evidence>
<name>A0AAV9CV82_ACOCL</name>
<dbReference type="InterPro" id="IPR011989">
    <property type="entry name" value="ARM-like"/>
</dbReference>
<evidence type="ECO:0000313" key="1">
    <source>
        <dbReference type="EMBL" id="KAK1292487.1"/>
    </source>
</evidence>
<protein>
    <submittedName>
        <fullName evidence="1">Importin subunit alpha-1</fullName>
    </submittedName>
</protein>
<gene>
    <name evidence="1" type="primary">KAP1</name>
    <name evidence="1" type="ORF">QJS10_CPB17g00917</name>
</gene>
<dbReference type="InterPro" id="IPR032413">
    <property type="entry name" value="Arm_3"/>
</dbReference>
<dbReference type="Pfam" id="PF16186">
    <property type="entry name" value="Arm_3"/>
    <property type="match status" value="1"/>
</dbReference>
<proteinExistence type="predicted"/>
<organism evidence="1 2">
    <name type="scientific">Acorus calamus</name>
    <name type="common">Sweet flag</name>
    <dbReference type="NCBI Taxonomy" id="4465"/>
    <lineage>
        <taxon>Eukaryota</taxon>
        <taxon>Viridiplantae</taxon>
        <taxon>Streptophyta</taxon>
        <taxon>Embryophyta</taxon>
        <taxon>Tracheophyta</taxon>
        <taxon>Spermatophyta</taxon>
        <taxon>Magnoliopsida</taxon>
        <taxon>Liliopsida</taxon>
        <taxon>Acoraceae</taxon>
        <taxon>Acorus</taxon>
    </lineage>
</organism>